<accession>A0A1V4BMI1</accession>
<organism evidence="2 3">
    <name type="scientific">Microcystis aeruginosa KW</name>
    <dbReference type="NCBI Taxonomy" id="1960155"/>
    <lineage>
        <taxon>Bacteria</taxon>
        <taxon>Bacillati</taxon>
        <taxon>Cyanobacteriota</taxon>
        <taxon>Cyanophyceae</taxon>
        <taxon>Oscillatoriophycideae</taxon>
        <taxon>Chroococcales</taxon>
        <taxon>Microcystaceae</taxon>
        <taxon>Microcystis</taxon>
    </lineage>
</organism>
<gene>
    <name evidence="2" type="ORF">B1L04_21515</name>
</gene>
<sequence length="195" mass="22560">MIDCLTVARYFIIRAYEDGMDAEMTNMKVQKLLYYAQSLHLALYDEPLFKEEIQAWRYGPVCPAAYKFYSDFEAEQLPIPRQECLSGLPSEKKELLAEIWQYFGNYHAYRLSDMTHAEFPWKKARKGLPPEESSTEPILLDDMKALGYQKLDLIEQEHPAYKAAMSEVLKEALATESSHPIGKGEVHDWLNSLLD</sequence>
<reference evidence="2 3" key="1">
    <citation type="submission" date="2017-02" db="EMBL/GenBank/DDBJ databases">
        <title>Genome sequence of Microcystis aeruginosa KW.</title>
        <authorList>
            <person name="Oh H.-M."/>
            <person name="Ahn C.-Y."/>
            <person name="Jeong H."/>
            <person name="Srivastava A."/>
            <person name="Lee H.-G."/>
            <person name="Kang S.-R."/>
        </authorList>
    </citation>
    <scope>NUCLEOTIDE SEQUENCE [LARGE SCALE GENOMIC DNA]</scope>
    <source>
        <strain evidence="2 3">KW</strain>
    </source>
</reference>
<evidence type="ECO:0000313" key="3">
    <source>
        <dbReference type="Proteomes" id="UP000189835"/>
    </source>
</evidence>
<dbReference type="InterPro" id="IPR025272">
    <property type="entry name" value="SocA_Panacea"/>
</dbReference>
<evidence type="ECO:0000259" key="1">
    <source>
        <dbReference type="Pfam" id="PF13274"/>
    </source>
</evidence>
<feature type="domain" description="Antitoxin SocA-like Panacea" evidence="1">
    <location>
        <begin position="29"/>
        <end position="122"/>
    </location>
</feature>
<dbReference type="Pfam" id="PF13274">
    <property type="entry name" value="SocA_Panacea"/>
    <property type="match status" value="1"/>
</dbReference>
<name>A0A1V4BMI1_MICAE</name>
<dbReference type="EMBL" id="MVGR01000005">
    <property type="protein sequence ID" value="OPF15133.1"/>
    <property type="molecule type" value="Genomic_DNA"/>
</dbReference>
<evidence type="ECO:0000313" key="2">
    <source>
        <dbReference type="EMBL" id="OPF15133.1"/>
    </source>
</evidence>
<proteinExistence type="predicted"/>
<dbReference type="RefSeq" id="WP_002759690.1">
    <property type="nucleotide sequence ID" value="NZ_MVGR01000005.1"/>
</dbReference>
<dbReference type="Proteomes" id="UP000189835">
    <property type="component" value="Unassembled WGS sequence"/>
</dbReference>
<comment type="caution">
    <text evidence="2">The sequence shown here is derived from an EMBL/GenBank/DDBJ whole genome shotgun (WGS) entry which is preliminary data.</text>
</comment>
<dbReference type="AlphaFoldDB" id="A0A1V4BMI1"/>
<protein>
    <recommendedName>
        <fullName evidence="1">Antitoxin SocA-like Panacea domain-containing protein</fullName>
    </recommendedName>
</protein>